<organism evidence="7 8">
    <name type="scientific">Blastopirellula marina</name>
    <dbReference type="NCBI Taxonomy" id="124"/>
    <lineage>
        <taxon>Bacteria</taxon>
        <taxon>Pseudomonadati</taxon>
        <taxon>Planctomycetota</taxon>
        <taxon>Planctomycetia</taxon>
        <taxon>Pirellulales</taxon>
        <taxon>Pirellulaceae</taxon>
        <taxon>Blastopirellula</taxon>
    </lineage>
</organism>
<name>A0A2S8FTZ0_9BACT</name>
<dbReference type="EMBL" id="PUIA01000026">
    <property type="protein sequence ID" value="PQO35647.1"/>
    <property type="molecule type" value="Genomic_DNA"/>
</dbReference>
<keyword evidence="5" id="KW-0699">rRNA-binding</keyword>
<dbReference type="Pfam" id="PF17136">
    <property type="entry name" value="ribosomal_L24"/>
    <property type="match status" value="1"/>
</dbReference>
<protein>
    <recommendedName>
        <fullName evidence="4 5">Large ribosomal subunit protein uL24</fullName>
    </recommendedName>
</protein>
<proteinExistence type="inferred from homology"/>
<gene>
    <name evidence="5" type="primary">rplX</name>
    <name evidence="7" type="ORF">C5Y96_08265</name>
</gene>
<evidence type="ECO:0000313" key="7">
    <source>
        <dbReference type="EMBL" id="PQO35647.1"/>
    </source>
</evidence>
<comment type="subunit">
    <text evidence="5">Part of the 50S ribosomal subunit.</text>
</comment>
<dbReference type="AlphaFoldDB" id="A0A2S8FTZ0"/>
<evidence type="ECO:0000313" key="8">
    <source>
        <dbReference type="Proteomes" id="UP000240009"/>
    </source>
</evidence>
<dbReference type="GO" id="GO:1990904">
    <property type="term" value="C:ribonucleoprotein complex"/>
    <property type="evidence" value="ECO:0007669"/>
    <property type="project" value="UniProtKB-KW"/>
</dbReference>
<dbReference type="Gene3D" id="2.30.30.30">
    <property type="match status" value="1"/>
</dbReference>
<reference evidence="7 8" key="1">
    <citation type="submission" date="2018-02" db="EMBL/GenBank/DDBJ databases">
        <title>Comparative genomes isolates from brazilian mangrove.</title>
        <authorList>
            <person name="Araujo J.E."/>
            <person name="Taketani R.G."/>
            <person name="Silva M.C.P."/>
            <person name="Loureco M.V."/>
            <person name="Andreote F.D."/>
        </authorList>
    </citation>
    <scope>NUCLEOTIDE SEQUENCE [LARGE SCALE GENOMIC DNA]</scope>
    <source>
        <strain evidence="7 8">HEX-2 MGV</strain>
    </source>
</reference>
<comment type="similarity">
    <text evidence="1 5">Belongs to the universal ribosomal protein uL24 family.</text>
</comment>
<keyword evidence="3 5" id="KW-0687">Ribonucleoprotein</keyword>
<dbReference type="GO" id="GO:0003735">
    <property type="term" value="F:structural constituent of ribosome"/>
    <property type="evidence" value="ECO:0007669"/>
    <property type="project" value="InterPro"/>
</dbReference>
<evidence type="ECO:0000259" key="6">
    <source>
        <dbReference type="Pfam" id="PF17136"/>
    </source>
</evidence>
<evidence type="ECO:0000256" key="2">
    <source>
        <dbReference type="ARBA" id="ARBA00022980"/>
    </source>
</evidence>
<evidence type="ECO:0000256" key="5">
    <source>
        <dbReference type="HAMAP-Rule" id="MF_01326"/>
    </source>
</evidence>
<dbReference type="InterPro" id="IPR014722">
    <property type="entry name" value="Rib_uL2_dom2"/>
</dbReference>
<dbReference type="GO" id="GO:0005840">
    <property type="term" value="C:ribosome"/>
    <property type="evidence" value="ECO:0007669"/>
    <property type="project" value="UniProtKB-KW"/>
</dbReference>
<evidence type="ECO:0000256" key="3">
    <source>
        <dbReference type="ARBA" id="ARBA00023274"/>
    </source>
</evidence>
<evidence type="ECO:0000256" key="4">
    <source>
        <dbReference type="ARBA" id="ARBA00035206"/>
    </source>
</evidence>
<dbReference type="CDD" id="cd06089">
    <property type="entry name" value="KOW_RPL26"/>
    <property type="match status" value="1"/>
</dbReference>
<dbReference type="GO" id="GO:0006412">
    <property type="term" value="P:translation"/>
    <property type="evidence" value="ECO:0007669"/>
    <property type="project" value="UniProtKB-UniRule"/>
</dbReference>
<dbReference type="InterPro" id="IPR041988">
    <property type="entry name" value="Ribosomal_uL24_KOW"/>
</dbReference>
<keyword evidence="5" id="KW-0694">RNA-binding</keyword>
<feature type="domain" description="Large ribosomal subunit protein uL24 C-terminal" evidence="6">
    <location>
        <begin position="41"/>
        <end position="104"/>
    </location>
</feature>
<dbReference type="Proteomes" id="UP000240009">
    <property type="component" value="Unassembled WGS sequence"/>
</dbReference>
<dbReference type="PANTHER" id="PTHR12903">
    <property type="entry name" value="MITOCHONDRIAL RIBOSOMAL PROTEIN L24"/>
    <property type="match status" value="1"/>
</dbReference>
<comment type="caution">
    <text evidence="7">The sequence shown here is derived from an EMBL/GenBank/DDBJ whole genome shotgun (WGS) entry which is preliminary data.</text>
</comment>
<dbReference type="InterPro" id="IPR057264">
    <property type="entry name" value="Ribosomal_uL24_C"/>
</dbReference>
<dbReference type="NCBIfam" id="TIGR01079">
    <property type="entry name" value="rplX_bact"/>
    <property type="match status" value="1"/>
</dbReference>
<keyword evidence="2 5" id="KW-0689">Ribosomal protein</keyword>
<dbReference type="OrthoDB" id="9807419at2"/>
<comment type="function">
    <text evidence="5">One of the proteins that surrounds the polypeptide exit tunnel on the outside of the subunit.</text>
</comment>
<dbReference type="GO" id="GO:0019843">
    <property type="term" value="F:rRNA binding"/>
    <property type="evidence" value="ECO:0007669"/>
    <property type="project" value="UniProtKB-UniRule"/>
</dbReference>
<comment type="function">
    <text evidence="5">One of two assembly initiator proteins, it binds directly to the 5'-end of the 23S rRNA, where it nucleates assembly of the 50S subunit.</text>
</comment>
<dbReference type="InterPro" id="IPR008991">
    <property type="entry name" value="Translation_prot_SH3-like_sf"/>
</dbReference>
<accession>A0A2S8FTZ0</accession>
<dbReference type="RefSeq" id="WP_105351915.1">
    <property type="nucleotide sequence ID" value="NZ_PUIA01000026.1"/>
</dbReference>
<dbReference type="HAMAP" id="MF_01326_B">
    <property type="entry name" value="Ribosomal_uL24_B"/>
    <property type="match status" value="1"/>
</dbReference>
<dbReference type="InterPro" id="IPR003256">
    <property type="entry name" value="Ribosomal_uL24"/>
</dbReference>
<evidence type="ECO:0000256" key="1">
    <source>
        <dbReference type="ARBA" id="ARBA00010618"/>
    </source>
</evidence>
<dbReference type="SUPFAM" id="SSF50104">
    <property type="entry name" value="Translation proteins SH3-like domain"/>
    <property type="match status" value="1"/>
</dbReference>
<sequence length="113" mass="12341">MHIKVDDTVEIITGADAASELRGKVLKVYPEKGKILVEGVAKVYKHVKPSQRNPKGGKLSKEMPIDISNVMLVCTECKARTKTGAKIKEDGSKVRYCKSCNAEIGQLSPAKKK</sequence>